<dbReference type="EMBL" id="QWEE01000694">
    <property type="protein sequence ID" value="RII86011.1"/>
    <property type="molecule type" value="Genomic_DNA"/>
</dbReference>
<protein>
    <submittedName>
        <fullName evidence="1">Anthranilate synthase component I family protein</fullName>
    </submittedName>
</protein>
<comment type="caution">
    <text evidence="1">The sequence shown here is derived from an EMBL/GenBank/DDBJ whole genome shotgun (WGS) entry which is preliminary data.</text>
</comment>
<evidence type="ECO:0000313" key="2">
    <source>
        <dbReference type="Proteomes" id="UP000265355"/>
    </source>
</evidence>
<organism evidence="1 2">
    <name type="scientific">Clavibacter californiensis</name>
    <dbReference type="NCBI Taxonomy" id="1401995"/>
    <lineage>
        <taxon>Bacteria</taxon>
        <taxon>Bacillati</taxon>
        <taxon>Actinomycetota</taxon>
        <taxon>Actinomycetes</taxon>
        <taxon>Micrococcales</taxon>
        <taxon>Microbacteriaceae</taxon>
        <taxon>Clavibacter</taxon>
    </lineage>
</organism>
<name>A0ABX9N0N5_9MICO</name>
<accession>A0ABX9N0N5</accession>
<gene>
    <name evidence="1" type="ORF">DZF98_16995</name>
</gene>
<reference evidence="1 2" key="1">
    <citation type="submission" date="2018-08" db="EMBL/GenBank/DDBJ databases">
        <title>Genome Sequence of Clavibacter michiganensis Subspecies type strains, and the Atypical Peach-Colored Strains Isolated from Tomato.</title>
        <authorList>
            <person name="Osdaghi E."/>
            <person name="Portier P."/>
            <person name="Briand M."/>
            <person name="Jacques M.-A."/>
        </authorList>
    </citation>
    <scope>NUCLEOTIDE SEQUENCE [LARGE SCALE GENOMIC DNA]</scope>
    <source>
        <strain evidence="1 2">CFBP 8216</strain>
    </source>
</reference>
<dbReference type="Proteomes" id="UP000265355">
    <property type="component" value="Unassembled WGS sequence"/>
</dbReference>
<sequence>MHEGDARAAAEVVGRRLGRWHDPQDVFLALFAAESAGDVAWLDDSAGEGWTYLAASTDTVTAWPRGVFAGLAELLPASAPDVSPA</sequence>
<evidence type="ECO:0000313" key="1">
    <source>
        <dbReference type="EMBL" id="RII86011.1"/>
    </source>
</evidence>
<feature type="non-terminal residue" evidence="1">
    <location>
        <position position="85"/>
    </location>
</feature>
<proteinExistence type="predicted"/>
<keyword evidence="2" id="KW-1185">Reference proteome</keyword>